<protein>
    <submittedName>
        <fullName evidence="2">NfeD family protein</fullName>
    </submittedName>
</protein>
<evidence type="ECO:0000256" key="1">
    <source>
        <dbReference type="SAM" id="Phobius"/>
    </source>
</evidence>
<comment type="caution">
    <text evidence="2">The sequence shown here is derived from an EMBL/GenBank/DDBJ whole genome shotgun (WGS) entry which is preliminary data.</text>
</comment>
<feature type="transmembrane region" description="Helical" evidence="1">
    <location>
        <begin position="46"/>
        <end position="64"/>
    </location>
</feature>
<dbReference type="AlphaFoldDB" id="A0A941DLZ3"/>
<accession>A0A941DLZ3</accession>
<sequence>MADWMWWGVLTGILLIAEILTGTFYLLMVAIGFVAGGIAAYAGAGLAPQIIVSAFVAASAVTMLNKIRPQSKATSADNENSLDIGQVIRVDEWRDIGNGRFVTRASHRGCQWDVELLAGHPVAGNFLIEEVRGNTLVVRS</sequence>
<evidence type="ECO:0000313" key="3">
    <source>
        <dbReference type="Proteomes" id="UP000680067"/>
    </source>
</evidence>
<name>A0A941DLZ3_9BURK</name>
<keyword evidence="3" id="KW-1185">Reference proteome</keyword>
<reference evidence="2" key="1">
    <citation type="submission" date="2021-04" db="EMBL/GenBank/DDBJ databases">
        <title>novel species isolated from subtropical streams in China.</title>
        <authorList>
            <person name="Lu H."/>
        </authorList>
    </citation>
    <scope>NUCLEOTIDE SEQUENCE</scope>
    <source>
        <strain evidence="2">LFS511W</strain>
    </source>
</reference>
<dbReference type="RefSeq" id="WP_212687319.1">
    <property type="nucleotide sequence ID" value="NZ_CAXBSD010000407.1"/>
</dbReference>
<keyword evidence="1" id="KW-1133">Transmembrane helix</keyword>
<feature type="transmembrane region" description="Helical" evidence="1">
    <location>
        <begin position="7"/>
        <end position="40"/>
    </location>
</feature>
<gene>
    <name evidence="2" type="ORF">KDM89_07460</name>
</gene>
<keyword evidence="1" id="KW-0812">Transmembrane</keyword>
<proteinExistence type="predicted"/>
<dbReference type="Proteomes" id="UP000680067">
    <property type="component" value="Unassembled WGS sequence"/>
</dbReference>
<evidence type="ECO:0000313" key="2">
    <source>
        <dbReference type="EMBL" id="MBR7781972.1"/>
    </source>
</evidence>
<organism evidence="2 3">
    <name type="scientific">Undibacterium luofuense</name>
    <dbReference type="NCBI Taxonomy" id="2828733"/>
    <lineage>
        <taxon>Bacteria</taxon>
        <taxon>Pseudomonadati</taxon>
        <taxon>Pseudomonadota</taxon>
        <taxon>Betaproteobacteria</taxon>
        <taxon>Burkholderiales</taxon>
        <taxon>Oxalobacteraceae</taxon>
        <taxon>Undibacterium</taxon>
    </lineage>
</organism>
<keyword evidence="1" id="KW-0472">Membrane</keyword>
<dbReference type="EMBL" id="JAGSPN010000004">
    <property type="protein sequence ID" value="MBR7781972.1"/>
    <property type="molecule type" value="Genomic_DNA"/>
</dbReference>